<dbReference type="InterPro" id="IPR027417">
    <property type="entry name" value="P-loop_NTPase"/>
</dbReference>
<dbReference type="InterPro" id="IPR003439">
    <property type="entry name" value="ABC_transporter-like_ATP-bd"/>
</dbReference>
<evidence type="ECO:0000259" key="6">
    <source>
        <dbReference type="PROSITE" id="PS50893"/>
    </source>
</evidence>
<dbReference type="InterPro" id="IPR050153">
    <property type="entry name" value="Metal_Ion_Import_ABC"/>
</dbReference>
<dbReference type="PANTHER" id="PTHR42734:SF5">
    <property type="entry name" value="IRON TRANSPORT SYSTEM ATP-BINDING PROTEIN HI_0361-RELATED"/>
    <property type="match status" value="1"/>
</dbReference>
<keyword evidence="3" id="KW-1003">Cell membrane</keyword>
<dbReference type="SMART" id="SM00382">
    <property type="entry name" value="AAA"/>
    <property type="match status" value="1"/>
</dbReference>
<dbReference type="Proteomes" id="UP000809431">
    <property type="component" value="Unassembled WGS sequence"/>
</dbReference>
<keyword evidence="2" id="KW-0813">Transport</keyword>
<reference evidence="7 8" key="1">
    <citation type="submission" date="2021-01" db="EMBL/GenBank/DDBJ databases">
        <title>Draft Genome Sequence and Polyhydroxyalkanoate Biosynthetic Potential of Jeongeupia naejangsanensis Type Strain DSM 24253.</title>
        <authorList>
            <person name="Turrini P."/>
            <person name="Artuso I."/>
            <person name="Lugli G.A."/>
            <person name="Frangipani E."/>
            <person name="Ventura M."/>
            <person name="Visca P."/>
        </authorList>
    </citation>
    <scope>NUCLEOTIDE SEQUENCE [LARGE SCALE GENOMIC DNA]</scope>
    <source>
        <strain evidence="7 8">DSM 24253</strain>
    </source>
</reference>
<evidence type="ECO:0000313" key="7">
    <source>
        <dbReference type="EMBL" id="MBM3114950.1"/>
    </source>
</evidence>
<dbReference type="InterPro" id="IPR003593">
    <property type="entry name" value="AAA+_ATPase"/>
</dbReference>
<evidence type="ECO:0000256" key="2">
    <source>
        <dbReference type="ARBA" id="ARBA00022448"/>
    </source>
</evidence>
<name>A0ABS2BHK6_9NEIS</name>
<accession>A0ABS2BHK6</accession>
<dbReference type="Pfam" id="PF00005">
    <property type="entry name" value="ABC_tran"/>
    <property type="match status" value="1"/>
</dbReference>
<evidence type="ECO:0000256" key="1">
    <source>
        <dbReference type="ARBA" id="ARBA00005417"/>
    </source>
</evidence>
<dbReference type="GO" id="GO:0005524">
    <property type="term" value="F:ATP binding"/>
    <property type="evidence" value="ECO:0007669"/>
    <property type="project" value="UniProtKB-KW"/>
</dbReference>
<sequence length="238" mass="25861">MITLDHVSVKYRQRLAVAEVCGTFTTGRSTAIVGPNGAGKTTLLKAMAGLLPASSGQIHTPERVAYLPQRTELDRQFPMTVAELALSGSWRRSGAWRRLDRTEQERAAHALAHMGLAELTNRPIGTLSGGQLQRARFARLMVQDAPVLLLDEPLNNLDPASRDLLLKQLTDWQIEGRTVIAVMHDLDLVSRHFDETLLLSGTVQAWGATAAVLAAARAEIGFTGHSLWVNPLAEEAGS</sequence>
<dbReference type="CDD" id="cd03235">
    <property type="entry name" value="ABC_Metallic_Cations"/>
    <property type="match status" value="1"/>
</dbReference>
<dbReference type="EMBL" id="JAESND010000001">
    <property type="protein sequence ID" value="MBM3114950.1"/>
    <property type="molecule type" value="Genomic_DNA"/>
</dbReference>
<gene>
    <name evidence="7" type="ORF">JMJ54_03830</name>
</gene>
<keyword evidence="4" id="KW-0547">Nucleotide-binding</keyword>
<comment type="similarity">
    <text evidence="1">Belongs to the ABC transporter superfamily.</text>
</comment>
<organism evidence="7 8">
    <name type="scientific">Jeongeupia naejangsanensis</name>
    <dbReference type="NCBI Taxonomy" id="613195"/>
    <lineage>
        <taxon>Bacteria</taxon>
        <taxon>Pseudomonadati</taxon>
        <taxon>Pseudomonadota</taxon>
        <taxon>Betaproteobacteria</taxon>
        <taxon>Neisseriales</taxon>
        <taxon>Chitinibacteraceae</taxon>
        <taxon>Jeongeupia</taxon>
    </lineage>
</organism>
<dbReference type="Gene3D" id="3.40.50.300">
    <property type="entry name" value="P-loop containing nucleotide triphosphate hydrolases"/>
    <property type="match status" value="1"/>
</dbReference>
<keyword evidence="3" id="KW-0472">Membrane</keyword>
<dbReference type="PANTHER" id="PTHR42734">
    <property type="entry name" value="METAL TRANSPORT SYSTEM ATP-BINDING PROTEIN TM_0124-RELATED"/>
    <property type="match status" value="1"/>
</dbReference>
<evidence type="ECO:0000256" key="3">
    <source>
        <dbReference type="ARBA" id="ARBA00022475"/>
    </source>
</evidence>
<keyword evidence="8" id="KW-1185">Reference proteome</keyword>
<proteinExistence type="inferred from homology"/>
<dbReference type="RefSeq" id="WP_203536608.1">
    <property type="nucleotide sequence ID" value="NZ_JAESND010000001.1"/>
</dbReference>
<keyword evidence="5 7" id="KW-0067">ATP-binding</keyword>
<evidence type="ECO:0000256" key="4">
    <source>
        <dbReference type="ARBA" id="ARBA00022741"/>
    </source>
</evidence>
<comment type="caution">
    <text evidence="7">The sequence shown here is derived from an EMBL/GenBank/DDBJ whole genome shotgun (WGS) entry which is preliminary data.</text>
</comment>
<evidence type="ECO:0000256" key="5">
    <source>
        <dbReference type="ARBA" id="ARBA00022840"/>
    </source>
</evidence>
<feature type="domain" description="ABC transporter" evidence="6">
    <location>
        <begin position="2"/>
        <end position="226"/>
    </location>
</feature>
<evidence type="ECO:0000313" key="8">
    <source>
        <dbReference type="Proteomes" id="UP000809431"/>
    </source>
</evidence>
<dbReference type="InterPro" id="IPR017871">
    <property type="entry name" value="ABC_transporter-like_CS"/>
</dbReference>
<dbReference type="PROSITE" id="PS00211">
    <property type="entry name" value="ABC_TRANSPORTER_1"/>
    <property type="match status" value="1"/>
</dbReference>
<protein>
    <submittedName>
        <fullName evidence="7">ABC transporter ATP-binding protein</fullName>
    </submittedName>
</protein>
<dbReference type="SUPFAM" id="SSF52540">
    <property type="entry name" value="P-loop containing nucleoside triphosphate hydrolases"/>
    <property type="match status" value="1"/>
</dbReference>
<dbReference type="PROSITE" id="PS50893">
    <property type="entry name" value="ABC_TRANSPORTER_2"/>
    <property type="match status" value="1"/>
</dbReference>